<organism evidence="4 5">
    <name type="scientific">Bacteroides xylanisolvens CL03T12C04</name>
    <dbReference type="NCBI Taxonomy" id="997892"/>
    <lineage>
        <taxon>Bacteria</taxon>
        <taxon>Pseudomonadati</taxon>
        <taxon>Bacteroidota</taxon>
        <taxon>Bacteroidia</taxon>
        <taxon>Bacteroidales</taxon>
        <taxon>Bacteroidaceae</taxon>
        <taxon>Bacteroides</taxon>
    </lineage>
</organism>
<evidence type="ECO:0000256" key="1">
    <source>
        <dbReference type="ARBA" id="ARBA00022676"/>
    </source>
</evidence>
<sequence length="320" mass="37634">MDKSGLISVIIPVYNAEGYLYDCIDSVLRQTYKNIEIILVDDGSTDKSPVIAKRFVEIDKRVHYVCKENGGVSSSRNFGISIARGAYLAFVDADDTIKPVMLERMYSLLVKYDCDMCICSRQVVSDWYEDKWIDKAISIFENGIIDFSKLSNLYDVNVSWNKLYKRNLFDDIKFPEAICFGEDLYIMPSLFDRCSKIVYTSERLYNYSLRNNNSSFRLNIDDNYIVGDLEAHLHLYQYCIEKKIDISLLIPALLNVFLQCYYYGSKNVKNKYLLVFKSIYKKDYRVYRDKKCKFFYISPMLYRFVSIIKNRIYDICSKFC</sequence>
<dbReference type="PANTHER" id="PTHR22916">
    <property type="entry name" value="GLYCOSYLTRANSFERASE"/>
    <property type="match status" value="1"/>
</dbReference>
<evidence type="ECO:0000259" key="3">
    <source>
        <dbReference type="Pfam" id="PF00535"/>
    </source>
</evidence>
<feature type="domain" description="Glycosyltransferase 2-like" evidence="3">
    <location>
        <begin position="8"/>
        <end position="171"/>
    </location>
</feature>
<accession>I9ABJ1</accession>
<dbReference type="Pfam" id="PF00535">
    <property type="entry name" value="Glycos_transf_2"/>
    <property type="match status" value="1"/>
</dbReference>
<evidence type="ECO:0000313" key="4">
    <source>
        <dbReference type="EMBL" id="EIY84717.1"/>
    </source>
</evidence>
<reference evidence="4 5" key="1">
    <citation type="submission" date="2012-02" db="EMBL/GenBank/DDBJ databases">
        <title>The Genome Sequence of Bacteroides xylanisolvens CL03T12C04.</title>
        <authorList>
            <consortium name="The Broad Institute Genome Sequencing Platform"/>
            <person name="Earl A."/>
            <person name="Ward D."/>
            <person name="Feldgarden M."/>
            <person name="Gevers D."/>
            <person name="Zitomersky N.L."/>
            <person name="Coyne M.J."/>
            <person name="Comstock L.E."/>
            <person name="Young S.K."/>
            <person name="Zeng Q."/>
            <person name="Gargeya S."/>
            <person name="Fitzgerald M."/>
            <person name="Haas B."/>
            <person name="Abouelleil A."/>
            <person name="Alvarado L."/>
            <person name="Arachchi H.M."/>
            <person name="Berlin A."/>
            <person name="Chapman S.B."/>
            <person name="Gearin G."/>
            <person name="Goldberg J."/>
            <person name="Griggs A."/>
            <person name="Gujja S."/>
            <person name="Hansen M."/>
            <person name="Heiman D."/>
            <person name="Howarth C."/>
            <person name="Larimer J."/>
            <person name="Lui A."/>
            <person name="MacDonald P.J.P."/>
            <person name="McCowen C."/>
            <person name="Montmayeur A."/>
            <person name="Murphy C."/>
            <person name="Neiman D."/>
            <person name="Pearson M."/>
            <person name="Priest M."/>
            <person name="Roberts A."/>
            <person name="Saif S."/>
            <person name="Shea T."/>
            <person name="Sisk P."/>
            <person name="Stolte C."/>
            <person name="Sykes S."/>
            <person name="Wortman J."/>
            <person name="Nusbaum C."/>
            <person name="Birren B."/>
        </authorList>
    </citation>
    <scope>NUCLEOTIDE SEQUENCE [LARGE SCALE GENOMIC DNA]</scope>
    <source>
        <strain evidence="4 5">CL03T12C04</strain>
    </source>
</reference>
<dbReference type="CDD" id="cd00761">
    <property type="entry name" value="Glyco_tranf_GTA_type"/>
    <property type="match status" value="1"/>
</dbReference>
<evidence type="ECO:0000256" key="2">
    <source>
        <dbReference type="ARBA" id="ARBA00022679"/>
    </source>
</evidence>
<keyword evidence="1" id="KW-0328">Glycosyltransferase</keyword>
<dbReference type="InterPro" id="IPR001173">
    <property type="entry name" value="Glyco_trans_2-like"/>
</dbReference>
<proteinExistence type="predicted"/>
<dbReference type="Gene3D" id="3.90.550.10">
    <property type="entry name" value="Spore Coat Polysaccharide Biosynthesis Protein SpsA, Chain A"/>
    <property type="match status" value="1"/>
</dbReference>
<dbReference type="HOGENOM" id="CLU_025996_25_1_10"/>
<comment type="caution">
    <text evidence="4">The sequence shown here is derived from an EMBL/GenBank/DDBJ whole genome shotgun (WGS) entry which is preliminary data.</text>
</comment>
<keyword evidence="2" id="KW-0808">Transferase</keyword>
<dbReference type="PATRIC" id="fig|997892.3.peg.3984"/>
<name>I9ABJ1_9BACE</name>
<dbReference type="SUPFAM" id="SSF53448">
    <property type="entry name" value="Nucleotide-diphospho-sugar transferases"/>
    <property type="match status" value="1"/>
</dbReference>
<dbReference type="AlphaFoldDB" id="I9ABJ1"/>
<dbReference type="GO" id="GO:0016758">
    <property type="term" value="F:hexosyltransferase activity"/>
    <property type="evidence" value="ECO:0007669"/>
    <property type="project" value="UniProtKB-ARBA"/>
</dbReference>
<evidence type="ECO:0000313" key="5">
    <source>
        <dbReference type="Proteomes" id="UP000003566"/>
    </source>
</evidence>
<dbReference type="RefSeq" id="WP_008025423.1">
    <property type="nucleotide sequence ID" value="NZ_JAGHEF010000002.1"/>
</dbReference>
<dbReference type="PANTHER" id="PTHR22916:SF51">
    <property type="entry name" value="GLYCOSYLTRANSFERASE EPSH-RELATED"/>
    <property type="match status" value="1"/>
</dbReference>
<dbReference type="EMBL" id="AGXE01000023">
    <property type="protein sequence ID" value="EIY84717.1"/>
    <property type="molecule type" value="Genomic_DNA"/>
</dbReference>
<dbReference type="Proteomes" id="UP000003566">
    <property type="component" value="Unassembled WGS sequence"/>
</dbReference>
<protein>
    <recommendedName>
        <fullName evidence="3">Glycosyltransferase 2-like domain-containing protein</fullName>
    </recommendedName>
</protein>
<gene>
    <name evidence="4" type="ORF">HMPREF1074_03887</name>
</gene>
<dbReference type="InterPro" id="IPR029044">
    <property type="entry name" value="Nucleotide-diphossugar_trans"/>
</dbReference>